<dbReference type="EMBL" id="AOGW02000022">
    <property type="protein sequence ID" value="EMY59899.1"/>
    <property type="molecule type" value="Genomic_DNA"/>
</dbReference>
<dbReference type="Proteomes" id="UP000012371">
    <property type="component" value="Unassembled WGS sequence"/>
</dbReference>
<dbReference type="OrthoDB" id="72213at2"/>
<reference evidence="2" key="1">
    <citation type="submission" date="2013-03" db="EMBL/GenBank/DDBJ databases">
        <authorList>
            <person name="Harkins D.M."/>
            <person name="Durkin A.S."/>
            <person name="Brinkac L.M."/>
            <person name="Haft D.H."/>
            <person name="Selengut J.D."/>
            <person name="Sanka R."/>
            <person name="DePew J."/>
            <person name="Purushe J."/>
            <person name="Hartskeerl R.A."/>
            <person name="Ahmed A."/>
            <person name="van der Linden H."/>
            <person name="Goris M.G.A."/>
            <person name="Vinetz J.M."/>
            <person name="Sutton G.G."/>
            <person name="Nierman W.C."/>
            <person name="Fouts D.E."/>
        </authorList>
    </citation>
    <scope>NUCLEOTIDE SEQUENCE [LARGE SCALE GENOMIC DNA]</scope>
    <source>
        <strain evidence="2">LT 11-33</strain>
    </source>
</reference>
<dbReference type="STRING" id="1257025.LEP1GSC203_0389"/>
<sequence>MNISLNNFLTTNFKKDKLKKPLFYNFEYGLRINLQSNYEFESDSYFKECIDRSLLIFENTFEPNDNILVVINISQNKRKKISKNNFIFSQIKNLNYRSVYFKKYSNHHNSELKLCIQANIQSSTKHINYFKLIEALIHRDFPNKIPRITDDLIFVNLDKKIIFKIYDDRGLDVVSKTIETLEPIYKKYNEWILDYDRVKIDHVFNIKK</sequence>
<feature type="domain" description="DUF3885" evidence="1">
    <location>
        <begin position="5"/>
        <end position="196"/>
    </location>
</feature>
<evidence type="ECO:0000259" key="1">
    <source>
        <dbReference type="Pfam" id="PF13021"/>
    </source>
</evidence>
<organism evidence="2 3">
    <name type="scientific">Leptospira terpstrae serovar Hualin str. LT 11-33 = ATCC 700639</name>
    <dbReference type="NCBI Taxonomy" id="1257025"/>
    <lineage>
        <taxon>Bacteria</taxon>
        <taxon>Pseudomonadati</taxon>
        <taxon>Spirochaetota</taxon>
        <taxon>Spirochaetia</taxon>
        <taxon>Leptospirales</taxon>
        <taxon>Leptospiraceae</taxon>
        <taxon>Leptospira</taxon>
    </lineage>
</organism>
<dbReference type="AlphaFoldDB" id="N1VJJ5"/>
<comment type="caution">
    <text evidence="2">The sequence shown here is derived from an EMBL/GenBank/DDBJ whole genome shotgun (WGS) entry which is preliminary data.</text>
</comment>
<keyword evidence="3" id="KW-1185">Reference proteome</keyword>
<protein>
    <submittedName>
        <fullName evidence="2">PF13021 domain protein</fullName>
    </submittedName>
</protein>
<dbReference type="InterPro" id="IPR024976">
    <property type="entry name" value="DUF3885"/>
</dbReference>
<evidence type="ECO:0000313" key="3">
    <source>
        <dbReference type="Proteomes" id="UP000012371"/>
    </source>
</evidence>
<proteinExistence type="predicted"/>
<evidence type="ECO:0000313" key="2">
    <source>
        <dbReference type="EMBL" id="EMY59899.1"/>
    </source>
</evidence>
<name>N1VJJ5_9LEPT</name>
<dbReference type="RefSeq" id="WP_002975565.1">
    <property type="nucleotide sequence ID" value="NZ_AOGW02000022.1"/>
</dbReference>
<gene>
    <name evidence="2" type="ORF">LEP1GSC203_0389</name>
</gene>
<accession>N1VJJ5</accession>
<dbReference type="Pfam" id="PF13021">
    <property type="entry name" value="DUF3885"/>
    <property type="match status" value="1"/>
</dbReference>